<organism evidence="2 3">
    <name type="scientific">Steinernema glaseri</name>
    <dbReference type="NCBI Taxonomy" id="37863"/>
    <lineage>
        <taxon>Eukaryota</taxon>
        <taxon>Metazoa</taxon>
        <taxon>Ecdysozoa</taxon>
        <taxon>Nematoda</taxon>
        <taxon>Chromadorea</taxon>
        <taxon>Rhabditida</taxon>
        <taxon>Tylenchina</taxon>
        <taxon>Panagrolaimomorpha</taxon>
        <taxon>Strongyloidoidea</taxon>
        <taxon>Steinernematidae</taxon>
        <taxon>Steinernema</taxon>
    </lineage>
</organism>
<protein>
    <submittedName>
        <fullName evidence="3">Uncharacterized protein</fullName>
    </submittedName>
</protein>
<accession>A0A1I7Y7F8</accession>
<proteinExistence type="predicted"/>
<keyword evidence="2" id="KW-1185">Reference proteome</keyword>
<dbReference type="AlphaFoldDB" id="A0A1I7Y7F8"/>
<dbReference type="WBParaSite" id="L893_g1344.t1">
    <property type="protein sequence ID" value="L893_g1344.t1"/>
    <property type="gene ID" value="L893_g1344"/>
</dbReference>
<feature type="compositionally biased region" description="Basic and acidic residues" evidence="1">
    <location>
        <begin position="98"/>
        <end position="119"/>
    </location>
</feature>
<reference evidence="3" key="1">
    <citation type="submission" date="2016-11" db="UniProtKB">
        <authorList>
            <consortium name="WormBaseParasite"/>
        </authorList>
    </citation>
    <scope>IDENTIFICATION</scope>
</reference>
<name>A0A1I7Y7F8_9BILA</name>
<evidence type="ECO:0000313" key="2">
    <source>
        <dbReference type="Proteomes" id="UP000095287"/>
    </source>
</evidence>
<dbReference type="Proteomes" id="UP000095287">
    <property type="component" value="Unplaced"/>
</dbReference>
<evidence type="ECO:0000256" key="1">
    <source>
        <dbReference type="SAM" id="MobiDB-lite"/>
    </source>
</evidence>
<evidence type="ECO:0000313" key="3">
    <source>
        <dbReference type="WBParaSite" id="L893_g1344.t1"/>
    </source>
</evidence>
<sequence>MRGLSPSQNRTSFSAKNQICFLRLPTSQSGPTGSGKVQPITGHVAAEGIKSEVEPLGVIFGGVVLLVPTAAFLCDSGGSNGGEWGISALFNNQIGDLPNERTEVAKNDKNGDHARKNRR</sequence>
<feature type="region of interest" description="Disordered" evidence="1">
    <location>
        <begin position="97"/>
        <end position="119"/>
    </location>
</feature>